<dbReference type="GO" id="GO:0005737">
    <property type="term" value="C:cytoplasm"/>
    <property type="evidence" value="ECO:0007669"/>
    <property type="project" value="TreeGrafter"/>
</dbReference>
<dbReference type="GO" id="GO:0003676">
    <property type="term" value="F:nucleic acid binding"/>
    <property type="evidence" value="ECO:0007669"/>
    <property type="project" value="InterPro"/>
</dbReference>
<comment type="catalytic activity">
    <reaction evidence="3">
        <text>pretRNA = a 3'-half-tRNA molecule with a 5'-OH end + a 5'-half-tRNA molecule with a 2',3'-cyclic phosphate end + an intron with a 2',3'-cyclic phosphate and a 5'-hydroxyl terminus.</text>
        <dbReference type="EC" id="4.6.1.16"/>
    </reaction>
</comment>
<dbReference type="EMBL" id="JAUJYN010000004">
    <property type="protein sequence ID" value="KAK1273876.1"/>
    <property type="molecule type" value="Genomic_DNA"/>
</dbReference>
<feature type="domain" description="tRNA intron endonuclease N-terminal" evidence="5">
    <location>
        <begin position="47"/>
        <end position="118"/>
    </location>
</feature>
<name>A0AAV9BC66_ACOGR</name>
<dbReference type="EC" id="4.6.1.16" evidence="2"/>
<comment type="similarity">
    <text evidence="1">Belongs to the tRNA-intron endonuclease family.</text>
</comment>
<gene>
    <name evidence="6" type="ORF">QJS04_geneDACA019192</name>
</gene>
<dbReference type="Gene3D" id="3.40.1350.10">
    <property type="match status" value="1"/>
</dbReference>
<keyword evidence="6" id="KW-0255">Endonuclease</keyword>
<dbReference type="GO" id="GO:0000214">
    <property type="term" value="C:tRNA-intron endonuclease complex"/>
    <property type="evidence" value="ECO:0007669"/>
    <property type="project" value="TreeGrafter"/>
</dbReference>
<dbReference type="CDD" id="cd22363">
    <property type="entry name" value="tRNA-intron_lyase_C"/>
    <property type="match status" value="1"/>
</dbReference>
<dbReference type="InterPro" id="IPR006676">
    <property type="entry name" value="tRNA_splic"/>
</dbReference>
<comment type="caution">
    <text evidence="6">The sequence shown here is derived from an EMBL/GenBank/DDBJ whole genome shotgun (WGS) entry which is preliminary data.</text>
</comment>
<evidence type="ECO:0000313" key="7">
    <source>
        <dbReference type="Proteomes" id="UP001179952"/>
    </source>
</evidence>
<proteinExistence type="inferred from homology"/>
<dbReference type="GO" id="GO:0000379">
    <property type="term" value="P:tRNA-type intron splice site recognition and cleavage"/>
    <property type="evidence" value="ECO:0007669"/>
    <property type="project" value="TreeGrafter"/>
</dbReference>
<dbReference type="GO" id="GO:0000213">
    <property type="term" value="F:tRNA-intron lyase activity"/>
    <property type="evidence" value="ECO:0007669"/>
    <property type="project" value="UniProtKB-EC"/>
</dbReference>
<organism evidence="6 7">
    <name type="scientific">Acorus gramineus</name>
    <name type="common">Dwarf sweet flag</name>
    <dbReference type="NCBI Taxonomy" id="55184"/>
    <lineage>
        <taxon>Eukaryota</taxon>
        <taxon>Viridiplantae</taxon>
        <taxon>Streptophyta</taxon>
        <taxon>Embryophyta</taxon>
        <taxon>Tracheophyta</taxon>
        <taxon>Spermatophyta</taxon>
        <taxon>Magnoliopsida</taxon>
        <taxon>Liliopsida</taxon>
        <taxon>Acoraceae</taxon>
        <taxon>Acorus</taxon>
    </lineage>
</organism>
<reference evidence="6" key="1">
    <citation type="journal article" date="2023" name="Nat. Commun.">
        <title>Diploid and tetraploid genomes of Acorus and the evolution of monocots.</title>
        <authorList>
            <person name="Ma L."/>
            <person name="Liu K.W."/>
            <person name="Li Z."/>
            <person name="Hsiao Y.Y."/>
            <person name="Qi Y."/>
            <person name="Fu T."/>
            <person name="Tang G.D."/>
            <person name="Zhang D."/>
            <person name="Sun W.H."/>
            <person name="Liu D.K."/>
            <person name="Li Y."/>
            <person name="Chen G.Z."/>
            <person name="Liu X.D."/>
            <person name="Liao X.Y."/>
            <person name="Jiang Y.T."/>
            <person name="Yu X."/>
            <person name="Hao Y."/>
            <person name="Huang J."/>
            <person name="Zhao X.W."/>
            <person name="Ke S."/>
            <person name="Chen Y.Y."/>
            <person name="Wu W.L."/>
            <person name="Hsu J.L."/>
            <person name="Lin Y.F."/>
            <person name="Huang M.D."/>
            <person name="Li C.Y."/>
            <person name="Huang L."/>
            <person name="Wang Z.W."/>
            <person name="Zhao X."/>
            <person name="Zhong W.Y."/>
            <person name="Peng D.H."/>
            <person name="Ahmad S."/>
            <person name="Lan S."/>
            <person name="Zhang J.S."/>
            <person name="Tsai W.C."/>
            <person name="Van de Peer Y."/>
            <person name="Liu Z.J."/>
        </authorList>
    </citation>
    <scope>NUCLEOTIDE SEQUENCE</scope>
    <source>
        <strain evidence="6">SCP</strain>
    </source>
</reference>
<keyword evidence="6" id="KW-0540">Nuclease</keyword>
<dbReference type="Pfam" id="PF02778">
    <property type="entry name" value="tRNA_int_endo_N"/>
    <property type="match status" value="1"/>
</dbReference>
<dbReference type="Pfam" id="PF01974">
    <property type="entry name" value="tRNA_int_endo"/>
    <property type="match status" value="1"/>
</dbReference>
<dbReference type="InterPro" id="IPR006677">
    <property type="entry name" value="tRNA_intron_Endonuc_cat-like"/>
</dbReference>
<evidence type="ECO:0000256" key="1">
    <source>
        <dbReference type="ARBA" id="ARBA00008078"/>
    </source>
</evidence>
<evidence type="ECO:0000259" key="5">
    <source>
        <dbReference type="Pfam" id="PF02778"/>
    </source>
</evidence>
<reference evidence="6" key="2">
    <citation type="submission" date="2023-06" db="EMBL/GenBank/DDBJ databases">
        <authorList>
            <person name="Ma L."/>
            <person name="Liu K.-W."/>
            <person name="Li Z."/>
            <person name="Hsiao Y.-Y."/>
            <person name="Qi Y."/>
            <person name="Fu T."/>
            <person name="Tang G."/>
            <person name="Zhang D."/>
            <person name="Sun W.-H."/>
            <person name="Liu D.-K."/>
            <person name="Li Y."/>
            <person name="Chen G.-Z."/>
            <person name="Liu X.-D."/>
            <person name="Liao X.-Y."/>
            <person name="Jiang Y.-T."/>
            <person name="Yu X."/>
            <person name="Hao Y."/>
            <person name="Huang J."/>
            <person name="Zhao X.-W."/>
            <person name="Ke S."/>
            <person name="Chen Y.-Y."/>
            <person name="Wu W.-L."/>
            <person name="Hsu J.-L."/>
            <person name="Lin Y.-F."/>
            <person name="Huang M.-D."/>
            <person name="Li C.-Y."/>
            <person name="Huang L."/>
            <person name="Wang Z.-W."/>
            <person name="Zhao X."/>
            <person name="Zhong W.-Y."/>
            <person name="Peng D.-H."/>
            <person name="Ahmad S."/>
            <person name="Lan S."/>
            <person name="Zhang J.-S."/>
            <person name="Tsai W.-C."/>
            <person name="Van De Peer Y."/>
            <person name="Liu Z.-J."/>
        </authorList>
    </citation>
    <scope>NUCLEOTIDE SEQUENCE</scope>
    <source>
        <strain evidence="6">SCP</strain>
        <tissue evidence="6">Leaves</tissue>
    </source>
</reference>
<dbReference type="InterPro" id="IPR036167">
    <property type="entry name" value="tRNA_intron_Endo_cat-like_sf"/>
</dbReference>
<dbReference type="InterPro" id="IPR006678">
    <property type="entry name" value="tRNA_intron_Endonuc_N"/>
</dbReference>
<keyword evidence="7" id="KW-1185">Reference proteome</keyword>
<feature type="domain" description="tRNA intron endonuclease catalytic" evidence="4">
    <location>
        <begin position="130"/>
        <end position="217"/>
    </location>
</feature>
<keyword evidence="6" id="KW-0378">Hydrolase</keyword>
<evidence type="ECO:0000256" key="2">
    <source>
        <dbReference type="ARBA" id="ARBA00012573"/>
    </source>
</evidence>
<protein>
    <recommendedName>
        <fullName evidence="2">tRNA-intron lyase</fullName>
        <ecNumber evidence="2">4.6.1.16</ecNumber>
    </recommendedName>
</protein>
<dbReference type="InterPro" id="IPR011856">
    <property type="entry name" value="tRNA_endonuc-like_dom_sf"/>
</dbReference>
<dbReference type="Proteomes" id="UP001179952">
    <property type="component" value="Unassembled WGS sequence"/>
</dbReference>
<evidence type="ECO:0000259" key="4">
    <source>
        <dbReference type="Pfam" id="PF01974"/>
    </source>
</evidence>
<dbReference type="AlphaFoldDB" id="A0AAV9BC66"/>
<sequence>MDLKVSMESTTTRWKGKGFAEIARSNPMSQTLDQLQQALTQQPKTRALLSGQSALLEATPAQADLLNRACLGRPIVTAEKDKQWFELGLEEALYLHHHMKCLPIVCENENPMNDDVLWARMKSVTKRFPVLYKAYSHLRSKRWVVRSGSQYGADFVVYRHHPALVHSEYAAIVRSPGCNSTRGGDARLESWPDLQCALRVCGSVAKMLLVLNVDSKGCMAEEERFPACLEEYTVEECVIKRWTPEKCREGSQTVGTNEN</sequence>
<evidence type="ECO:0000256" key="3">
    <source>
        <dbReference type="ARBA" id="ARBA00034031"/>
    </source>
</evidence>
<dbReference type="SUPFAM" id="SSF53032">
    <property type="entry name" value="tRNA-intron endonuclease catalytic domain-like"/>
    <property type="match status" value="1"/>
</dbReference>
<dbReference type="PANTHER" id="PTHR21227:SF0">
    <property type="entry name" value="TRNA-SPLICING ENDONUCLEASE SUBUNIT SEN2"/>
    <property type="match status" value="1"/>
</dbReference>
<evidence type="ECO:0000313" key="6">
    <source>
        <dbReference type="EMBL" id="KAK1273876.1"/>
    </source>
</evidence>
<dbReference type="PANTHER" id="PTHR21227">
    <property type="entry name" value="TRNA-SPLICING ENDONUCLEASE SUBUNIT SEN2"/>
    <property type="match status" value="1"/>
</dbReference>
<accession>A0AAV9BC66</accession>